<dbReference type="PANTHER" id="PTHR43133">
    <property type="entry name" value="RNA POLYMERASE ECF-TYPE SIGMA FACTO"/>
    <property type="match status" value="1"/>
</dbReference>
<comment type="caution">
    <text evidence="7">The sequence shown here is derived from an EMBL/GenBank/DDBJ whole genome shotgun (WGS) entry which is preliminary data.</text>
</comment>
<dbReference type="GO" id="GO:0003677">
    <property type="term" value="F:DNA binding"/>
    <property type="evidence" value="ECO:0007669"/>
    <property type="project" value="InterPro"/>
</dbReference>
<evidence type="ECO:0000256" key="3">
    <source>
        <dbReference type="ARBA" id="ARBA00023082"/>
    </source>
</evidence>
<keyword evidence="3" id="KW-0731">Sigma factor</keyword>
<dbReference type="Proteomes" id="UP000032487">
    <property type="component" value="Unassembled WGS sequence"/>
</dbReference>
<dbReference type="Pfam" id="PF04542">
    <property type="entry name" value="Sigma70_r2"/>
    <property type="match status" value="1"/>
</dbReference>
<dbReference type="GO" id="GO:0016987">
    <property type="term" value="F:sigma factor activity"/>
    <property type="evidence" value="ECO:0007669"/>
    <property type="project" value="UniProtKB-KW"/>
</dbReference>
<keyword evidence="4" id="KW-0804">Transcription</keyword>
<evidence type="ECO:0000256" key="1">
    <source>
        <dbReference type="ARBA" id="ARBA00010641"/>
    </source>
</evidence>
<dbReference type="AlphaFoldDB" id="A0A0D9AMG4"/>
<feature type="domain" description="RNA polymerase sigma factor 70 region 4 type 2" evidence="6">
    <location>
        <begin position="114"/>
        <end position="160"/>
    </location>
</feature>
<dbReference type="Gene3D" id="1.10.10.10">
    <property type="entry name" value="Winged helix-like DNA-binding domain superfamily/Winged helix DNA-binding domain"/>
    <property type="match status" value="1"/>
</dbReference>
<evidence type="ECO:0000313" key="7">
    <source>
        <dbReference type="EMBL" id="KJH82178.1"/>
    </source>
</evidence>
<dbReference type="SUPFAM" id="SSF88659">
    <property type="entry name" value="Sigma3 and sigma4 domains of RNA polymerase sigma factors"/>
    <property type="match status" value="1"/>
</dbReference>
<proteinExistence type="inferred from homology"/>
<dbReference type="InterPro" id="IPR014284">
    <property type="entry name" value="RNA_pol_sigma-70_dom"/>
</dbReference>
<dbReference type="InterPro" id="IPR013325">
    <property type="entry name" value="RNA_pol_sigma_r2"/>
</dbReference>
<dbReference type="InterPro" id="IPR036388">
    <property type="entry name" value="WH-like_DNA-bd_sf"/>
</dbReference>
<keyword evidence="2" id="KW-0805">Transcription regulation</keyword>
<reference evidence="7 8" key="1">
    <citation type="submission" date="2015-02" db="EMBL/GenBank/DDBJ databases">
        <title>Draft genome sequence of Pseudomonas stutzeri NT0128 isolated from wheat (Triticum turgidum) rhizosphere.</title>
        <authorList>
            <person name="Tovi N."/>
            <person name="Frenk S."/>
            <person name="Hadar Y."/>
            <person name="Minz D."/>
        </authorList>
    </citation>
    <scope>NUCLEOTIDE SEQUENCE [LARGE SCALE GENOMIC DNA]</scope>
    <source>
        <strain evidence="7 8">NT0128</strain>
    </source>
</reference>
<dbReference type="InterPro" id="IPR039425">
    <property type="entry name" value="RNA_pol_sigma-70-like"/>
</dbReference>
<accession>A0A0D9AMG4</accession>
<feature type="domain" description="RNA polymerase sigma-70 region 2" evidence="5">
    <location>
        <begin position="17"/>
        <end position="81"/>
    </location>
</feature>
<dbReference type="NCBIfam" id="TIGR02937">
    <property type="entry name" value="sigma70-ECF"/>
    <property type="match status" value="1"/>
</dbReference>
<dbReference type="RefSeq" id="WP_045162180.1">
    <property type="nucleotide sequence ID" value="NZ_JYHV01000016.1"/>
</dbReference>
<evidence type="ECO:0000259" key="5">
    <source>
        <dbReference type="Pfam" id="PF04542"/>
    </source>
</evidence>
<dbReference type="EMBL" id="JYHV01000016">
    <property type="protein sequence ID" value="KJH82178.1"/>
    <property type="molecule type" value="Genomic_DNA"/>
</dbReference>
<comment type="similarity">
    <text evidence="1">Belongs to the sigma-70 factor family. ECF subfamily.</text>
</comment>
<dbReference type="SUPFAM" id="SSF88946">
    <property type="entry name" value="Sigma2 domain of RNA polymerase sigma factors"/>
    <property type="match status" value="1"/>
</dbReference>
<dbReference type="InterPro" id="IPR013249">
    <property type="entry name" value="RNA_pol_sigma70_r4_t2"/>
</dbReference>
<gene>
    <name evidence="7" type="ORF">UF78_10645</name>
</gene>
<organism evidence="7 8">
    <name type="scientific">Stutzerimonas stutzeri</name>
    <name type="common">Pseudomonas stutzeri</name>
    <dbReference type="NCBI Taxonomy" id="316"/>
    <lineage>
        <taxon>Bacteria</taxon>
        <taxon>Pseudomonadati</taxon>
        <taxon>Pseudomonadota</taxon>
        <taxon>Gammaproteobacteria</taxon>
        <taxon>Pseudomonadales</taxon>
        <taxon>Pseudomonadaceae</taxon>
        <taxon>Stutzerimonas</taxon>
    </lineage>
</organism>
<dbReference type="PANTHER" id="PTHR43133:SF63">
    <property type="entry name" value="RNA POLYMERASE SIGMA FACTOR FECI-RELATED"/>
    <property type="match status" value="1"/>
</dbReference>
<dbReference type="GO" id="GO:0006352">
    <property type="term" value="P:DNA-templated transcription initiation"/>
    <property type="evidence" value="ECO:0007669"/>
    <property type="project" value="InterPro"/>
</dbReference>
<evidence type="ECO:0000256" key="2">
    <source>
        <dbReference type="ARBA" id="ARBA00023015"/>
    </source>
</evidence>
<dbReference type="OrthoDB" id="9794372at2"/>
<dbReference type="InterPro" id="IPR013324">
    <property type="entry name" value="RNA_pol_sigma_r3/r4-like"/>
</dbReference>
<dbReference type="PATRIC" id="fig|316.101.peg.4604"/>
<evidence type="ECO:0000259" key="6">
    <source>
        <dbReference type="Pfam" id="PF08281"/>
    </source>
</evidence>
<dbReference type="NCBIfam" id="NF005448">
    <property type="entry name" value="PRK07037.1"/>
    <property type="match status" value="1"/>
</dbReference>
<dbReference type="Pfam" id="PF08281">
    <property type="entry name" value="Sigma70_r4_2"/>
    <property type="match status" value="1"/>
</dbReference>
<sequence length="178" mass="19998">MPKTISAEQHPALNDMFVTNRQTFINAAARILGCRSHAEDVVHDAYLKLRGAAAVPSPHSQISYLLRVVRNLAIDRYRRQALEKRYCGSEEEGLYVCASGASPEGLHESRQTLEALSDALAQLPERTRYAFEMYRLQGKTQSAIAAELGVSPTLVNFMVRDTLIHCRHALKKMERKES</sequence>
<dbReference type="Gene3D" id="1.10.1740.10">
    <property type="match status" value="1"/>
</dbReference>
<dbReference type="InterPro" id="IPR007627">
    <property type="entry name" value="RNA_pol_sigma70_r2"/>
</dbReference>
<protein>
    <submittedName>
        <fullName evidence="7">Extracytoplasmic-function sigma-70 factor</fullName>
    </submittedName>
</protein>
<evidence type="ECO:0000256" key="4">
    <source>
        <dbReference type="ARBA" id="ARBA00023163"/>
    </source>
</evidence>
<name>A0A0D9AMG4_STUST</name>
<evidence type="ECO:0000313" key="8">
    <source>
        <dbReference type="Proteomes" id="UP000032487"/>
    </source>
</evidence>